<name>A0A558AI16_9PSEU</name>
<dbReference type="Proteomes" id="UP000318578">
    <property type="component" value="Unassembled WGS sequence"/>
</dbReference>
<proteinExistence type="predicted"/>
<gene>
    <name evidence="1" type="ORF">FNH06_08605</name>
</gene>
<dbReference type="AlphaFoldDB" id="A0A558AI16"/>
<reference evidence="1 2" key="1">
    <citation type="submission" date="2019-07" db="EMBL/GenBank/DDBJ databases">
        <title>New species of Amycolatopsis and Streptomyces.</title>
        <authorList>
            <person name="Duangmal K."/>
            <person name="Teo W.F.A."/>
            <person name="Lipun K."/>
        </authorList>
    </citation>
    <scope>NUCLEOTIDE SEQUENCE [LARGE SCALE GENOMIC DNA]</scope>
    <source>
        <strain evidence="1 2">JCM 30562</strain>
    </source>
</reference>
<comment type="caution">
    <text evidence="1">The sequence shown here is derived from an EMBL/GenBank/DDBJ whole genome shotgun (WGS) entry which is preliminary data.</text>
</comment>
<evidence type="ECO:0000313" key="1">
    <source>
        <dbReference type="EMBL" id="TVT23908.1"/>
    </source>
</evidence>
<sequence length="66" mass="6798">MGRLLWCEQDSSPCRSPATLVTGTATSPWSSPGGATIGVFAPILLVASRFVQGMAWAGSAAASCRR</sequence>
<keyword evidence="2" id="KW-1185">Reference proteome</keyword>
<evidence type="ECO:0000313" key="2">
    <source>
        <dbReference type="Proteomes" id="UP000318578"/>
    </source>
</evidence>
<accession>A0A558AI16</accession>
<organism evidence="1 2">
    <name type="scientific">Amycolatopsis acidiphila</name>
    <dbReference type="NCBI Taxonomy" id="715473"/>
    <lineage>
        <taxon>Bacteria</taxon>
        <taxon>Bacillati</taxon>
        <taxon>Actinomycetota</taxon>
        <taxon>Actinomycetes</taxon>
        <taxon>Pseudonocardiales</taxon>
        <taxon>Pseudonocardiaceae</taxon>
        <taxon>Amycolatopsis</taxon>
    </lineage>
</organism>
<dbReference type="RefSeq" id="WP_144636336.1">
    <property type="nucleotide sequence ID" value="NZ_BNAX01000017.1"/>
</dbReference>
<protein>
    <submittedName>
        <fullName evidence="1">MHS family MFS transporter</fullName>
    </submittedName>
</protein>
<dbReference type="EMBL" id="VJZA01000009">
    <property type="protein sequence ID" value="TVT23908.1"/>
    <property type="molecule type" value="Genomic_DNA"/>
</dbReference>